<protein>
    <submittedName>
        <fullName evidence="2">Uncharacterized protein</fullName>
    </submittedName>
</protein>
<sequence length="1361" mass="150030">MLSTENPPPDPPCSSDQIPQLKSISDERVSDDNINQVDLLKSGLDDNHPLPKFSIRDYVFNTRGKDIKNHWPFSPKNLQLCLKHGIKDVLPPFQTLESVRNPPTVKSAAENISNSVAKSDHLSSNDAGQELALNIENNKSSGSEEDKECPSTTTSLSCSDVNSVRQIKTTNLKPEAENLVEKAEFAVPASNKVENNTENTVKKCKLIVKLSNIGEPKSNEELSVVSETMASKVCPVCKTFTSSSNTTLNAHIDQCLSSESTNKGAANSKVIKHRIKPRKTRLMVDIYATAQCCTLEDLDRRNGTNWASNLAFAVLDMEECAEEKNNRLSSANSEDKADEGAVYFDSNGTKLRILSKFSDLQSNANANDDFGSTKLVKRDKGSKLLSSKKKKVLVRSHKLQPDHSPEVNNGQEREFPPDEDEKEDSAQPSKPIDETKSNDFGMIKTWVGSKRTGLKKKNMERESRHPDKIIKNVRVKCSMPSLGDKFVKRASDTGFTMLSDDPLISTESLKRKEDSTYSSHDEYMEQPCLGKKAGFSSLQSRDGKKDHLVISQCNVKHSNKEGLSVHKRCINLPNGTENYVSSRTNKKMRSVSPTVHAVDAGSSFFSSRMSRHHRFSSGGKELRSLKKASLDHATLSGGKKLPSLRKNLLPARHASFSESKKSLERKHLEFKKPRQYCMSGSDEEAGDGSEIPRQDNRVEMLDENACQMEKAYGKSLKDKATVLKIRKKNGVFVNTGKEGDMASKRSNASPKSDSDGVEKNIDAYTGGNASAGTSNIIDAVKQVEIRDEFVCEPTPKISGGEAFMAFGEPLESLAGPSDAELISERYIKSYEEHQSEHQALGGDEQEVFCADKVGEDLVTSNAHMVEEINANEGNGDYFVDVDPIPIPGPPGSFLPSPGRMGSEELQGNSSLTTCRVHPSEDEHELIDMDSSDSPISATSFVSNPILLPHESQRDISEDRMDPIVESHVPLEQASPAYGKTHLDESRANSVSPEMSPDRFKNSQPCCCSRKEGVLQSGSLNYPESQLLKRRTMTSLPQDKQMGRDPNDKLYSFNFPEKAPTPEPKIVGANSLKRKTEPNFPTSGDCESPSTSKPILRLMGKNLMVMNKEGYLTPQSRLSPSSTVNDHPRLHSAADKTVSGGNIHCEHCSFDHTLSRGSQVFENVQMVQHVDMSSSDGSRIRANFGAPELSVHPSGVMLSSKSFGGSFSTSLEGREFNFDQLGSQITMQTPNGYQVDKVRTPDPSRGKHKEIIVIDDSPENEPSSAVKASTALGYDPRHVNPFHTYQTRCYPLYSGSQMVRNTNTQVPPSMITNENLVKWNRTPEGSRLLHPNSLTASSPSTGHLRSTFYFSPGYSLPANFTR</sequence>
<dbReference type="STRING" id="429701.A0A2G9H2W4"/>
<proteinExistence type="predicted"/>
<feature type="region of interest" description="Disordered" evidence="1">
    <location>
        <begin position="736"/>
        <end position="761"/>
    </location>
</feature>
<dbReference type="OrthoDB" id="1929441at2759"/>
<dbReference type="PANTHER" id="PTHR35767:SF1">
    <property type="entry name" value="HAPLESS PROTEIN"/>
    <property type="match status" value="1"/>
</dbReference>
<feature type="compositionally biased region" description="Basic residues" evidence="1">
    <location>
        <begin position="386"/>
        <end position="398"/>
    </location>
</feature>
<feature type="compositionally biased region" description="Basic and acidic residues" evidence="1">
    <location>
        <begin position="399"/>
        <end position="416"/>
    </location>
</feature>
<organism evidence="2 3">
    <name type="scientific">Handroanthus impetiginosus</name>
    <dbReference type="NCBI Taxonomy" id="429701"/>
    <lineage>
        <taxon>Eukaryota</taxon>
        <taxon>Viridiplantae</taxon>
        <taxon>Streptophyta</taxon>
        <taxon>Embryophyta</taxon>
        <taxon>Tracheophyta</taxon>
        <taxon>Spermatophyta</taxon>
        <taxon>Magnoliopsida</taxon>
        <taxon>eudicotyledons</taxon>
        <taxon>Gunneridae</taxon>
        <taxon>Pentapetalae</taxon>
        <taxon>asterids</taxon>
        <taxon>lamiids</taxon>
        <taxon>Lamiales</taxon>
        <taxon>Bignoniaceae</taxon>
        <taxon>Crescentiina</taxon>
        <taxon>Tabebuia alliance</taxon>
        <taxon>Handroanthus</taxon>
    </lineage>
</organism>
<feature type="region of interest" description="Disordered" evidence="1">
    <location>
        <begin position="136"/>
        <end position="155"/>
    </location>
</feature>
<dbReference type="Proteomes" id="UP000231279">
    <property type="component" value="Unassembled WGS sequence"/>
</dbReference>
<feature type="compositionally biased region" description="Basic and acidic residues" evidence="1">
    <location>
        <begin position="752"/>
        <end position="761"/>
    </location>
</feature>
<evidence type="ECO:0000313" key="2">
    <source>
        <dbReference type="EMBL" id="PIN11867.1"/>
    </source>
</evidence>
<dbReference type="Gene3D" id="3.30.160.60">
    <property type="entry name" value="Classic Zinc Finger"/>
    <property type="match status" value="1"/>
</dbReference>
<evidence type="ECO:0000256" key="1">
    <source>
        <dbReference type="SAM" id="MobiDB-lite"/>
    </source>
</evidence>
<feature type="region of interest" description="Disordered" evidence="1">
    <location>
        <begin position="386"/>
        <end position="441"/>
    </location>
</feature>
<reference evidence="3" key="1">
    <citation type="journal article" date="2018" name="Gigascience">
        <title>Genome assembly of the Pink Ipe (Handroanthus impetiginosus, Bignoniaceae), a highly valued, ecologically keystone Neotropical timber forest tree.</title>
        <authorList>
            <person name="Silva-Junior O.B."/>
            <person name="Grattapaglia D."/>
            <person name="Novaes E."/>
            <person name="Collevatti R.G."/>
        </authorList>
    </citation>
    <scope>NUCLEOTIDE SEQUENCE [LARGE SCALE GENOMIC DNA]</scope>
    <source>
        <strain evidence="3">cv. UFG-1</strain>
    </source>
</reference>
<dbReference type="PANTHER" id="PTHR35767">
    <property type="entry name" value="HAPLESS PROTEIN"/>
    <property type="match status" value="1"/>
</dbReference>
<feature type="region of interest" description="Disordered" evidence="1">
    <location>
        <begin position="674"/>
        <end position="693"/>
    </location>
</feature>
<comment type="caution">
    <text evidence="2">The sequence shown here is derived from an EMBL/GenBank/DDBJ whole genome shotgun (WGS) entry which is preliminary data.</text>
</comment>
<accession>A0A2G9H2W4</accession>
<keyword evidence="3" id="KW-1185">Reference proteome</keyword>
<evidence type="ECO:0000313" key="3">
    <source>
        <dbReference type="Proteomes" id="UP000231279"/>
    </source>
</evidence>
<name>A0A2G9H2W4_9LAMI</name>
<dbReference type="EMBL" id="NKXS01002838">
    <property type="protein sequence ID" value="PIN11867.1"/>
    <property type="molecule type" value="Genomic_DNA"/>
</dbReference>
<gene>
    <name evidence="2" type="ORF">CDL12_15526</name>
</gene>